<proteinExistence type="predicted"/>
<dbReference type="Proteomes" id="UP001595713">
    <property type="component" value="Unassembled WGS sequence"/>
</dbReference>
<dbReference type="RefSeq" id="WP_261295084.1">
    <property type="nucleotide sequence ID" value="NZ_JANQBK010000013.1"/>
</dbReference>
<sequence>MNRRVLILALLLVAAPASANDELNIVRASEPVDDKVNTVVLRNLPTATIDQLVTVTNPLGNIAVAIRTVSITDVIPTRVKFRMLDLSGTGPVEFVNGNLLGVPLGASGLSLSYGGLGNLGDGVQFFDGASWDYVPRDQGDGYDPNVRAIKVTMSGTRFATGGSFRLRYRVMLK</sequence>
<comment type="caution">
    <text evidence="2">The sequence shown here is derived from an EMBL/GenBank/DDBJ whole genome shotgun (WGS) entry which is preliminary data.</text>
</comment>
<evidence type="ECO:0000256" key="1">
    <source>
        <dbReference type="SAM" id="SignalP"/>
    </source>
</evidence>
<evidence type="ECO:0000313" key="2">
    <source>
        <dbReference type="EMBL" id="MFC3579058.1"/>
    </source>
</evidence>
<keyword evidence="1" id="KW-0732">Signal</keyword>
<feature type="chain" id="PRO_5047342040" evidence="1">
    <location>
        <begin position="20"/>
        <end position="173"/>
    </location>
</feature>
<keyword evidence="3" id="KW-1185">Reference proteome</keyword>
<dbReference type="EMBL" id="JBHRXP010000001">
    <property type="protein sequence ID" value="MFC3579058.1"/>
    <property type="molecule type" value="Genomic_DNA"/>
</dbReference>
<accession>A0ABV7SRG8</accession>
<protein>
    <submittedName>
        <fullName evidence="2">Uncharacterized protein</fullName>
    </submittedName>
</protein>
<evidence type="ECO:0000313" key="3">
    <source>
        <dbReference type="Proteomes" id="UP001595713"/>
    </source>
</evidence>
<organism evidence="2 3">
    <name type="scientific">Sphingomonas hylomeconis</name>
    <dbReference type="NCBI Taxonomy" id="1395958"/>
    <lineage>
        <taxon>Bacteria</taxon>
        <taxon>Pseudomonadati</taxon>
        <taxon>Pseudomonadota</taxon>
        <taxon>Alphaproteobacteria</taxon>
        <taxon>Sphingomonadales</taxon>
        <taxon>Sphingomonadaceae</taxon>
        <taxon>Sphingomonas</taxon>
    </lineage>
</organism>
<feature type="signal peptide" evidence="1">
    <location>
        <begin position="1"/>
        <end position="19"/>
    </location>
</feature>
<gene>
    <name evidence="2" type="ORF">ACFONA_02680</name>
</gene>
<name>A0ABV7SRG8_9SPHN</name>
<reference evidence="3" key="1">
    <citation type="journal article" date="2019" name="Int. J. Syst. Evol. Microbiol.">
        <title>The Global Catalogue of Microorganisms (GCM) 10K type strain sequencing project: providing services to taxonomists for standard genome sequencing and annotation.</title>
        <authorList>
            <consortium name="The Broad Institute Genomics Platform"/>
            <consortium name="The Broad Institute Genome Sequencing Center for Infectious Disease"/>
            <person name="Wu L."/>
            <person name="Ma J."/>
        </authorList>
    </citation>
    <scope>NUCLEOTIDE SEQUENCE [LARGE SCALE GENOMIC DNA]</scope>
    <source>
        <strain evidence="3">KCTC 42739</strain>
    </source>
</reference>